<dbReference type="Proteomes" id="UP000019024">
    <property type="component" value="Chromosome"/>
</dbReference>
<dbReference type="KEGG" id="hlr:HALLA_11060"/>
<organism evidence="2 3">
    <name type="scientific">Halostagnicola larsenii XH-48</name>
    <dbReference type="NCBI Taxonomy" id="797299"/>
    <lineage>
        <taxon>Archaea</taxon>
        <taxon>Methanobacteriati</taxon>
        <taxon>Methanobacteriota</taxon>
        <taxon>Stenosarchaea group</taxon>
        <taxon>Halobacteria</taxon>
        <taxon>Halobacteriales</taxon>
        <taxon>Natrialbaceae</taxon>
        <taxon>Halostagnicola</taxon>
    </lineage>
</organism>
<reference evidence="2 3" key="1">
    <citation type="submission" date="2014-01" db="EMBL/GenBank/DDBJ databases">
        <authorList>
            <consortium name="DOE Joint Genome Institute"/>
            <person name="Anderson I."/>
            <person name="Huntemann M."/>
            <person name="Han J."/>
            <person name="Chen A."/>
            <person name="Kyrpides N."/>
            <person name="Mavromatis K."/>
            <person name="Markowitz V."/>
            <person name="Palaniappan K."/>
            <person name="Ivanova N."/>
            <person name="Schaumberg A."/>
            <person name="Pati A."/>
            <person name="Liolios K."/>
            <person name="Nordberg H.P."/>
            <person name="Cantor M.N."/>
            <person name="Hua S.X."/>
            <person name="Woyke T."/>
        </authorList>
    </citation>
    <scope>NUCLEOTIDE SEQUENCE [LARGE SCALE GENOMIC DNA]</scope>
    <source>
        <strain evidence="2 3">XH-48</strain>
    </source>
</reference>
<sequence>MQGGRAQRERGRDATAVANGEAVSEHVRPCVQIAPGPLLTASKSASGASRNRRDLK</sequence>
<evidence type="ECO:0000313" key="3">
    <source>
        <dbReference type="Proteomes" id="UP000019024"/>
    </source>
</evidence>
<dbReference type="HOGENOM" id="CLU_3003030_0_0_2"/>
<feature type="compositionally biased region" description="Basic and acidic residues" evidence="1">
    <location>
        <begin position="1"/>
        <end position="13"/>
    </location>
</feature>
<evidence type="ECO:0000313" key="2">
    <source>
        <dbReference type="EMBL" id="AHG00882.1"/>
    </source>
</evidence>
<proteinExistence type="predicted"/>
<gene>
    <name evidence="2" type="ORF">HALLA_11060</name>
</gene>
<protein>
    <submittedName>
        <fullName evidence="2">Uncharacterized protein</fullName>
    </submittedName>
</protein>
<feature type="region of interest" description="Disordered" evidence="1">
    <location>
        <begin position="35"/>
        <end position="56"/>
    </location>
</feature>
<dbReference type="AlphaFoldDB" id="W0JUA7"/>
<name>W0JUA7_9EURY</name>
<feature type="region of interest" description="Disordered" evidence="1">
    <location>
        <begin position="1"/>
        <end position="23"/>
    </location>
</feature>
<accession>W0JUA7</accession>
<dbReference type="EMBL" id="CP007055">
    <property type="protein sequence ID" value="AHG00882.1"/>
    <property type="molecule type" value="Genomic_DNA"/>
</dbReference>
<keyword evidence="3" id="KW-1185">Reference proteome</keyword>
<evidence type="ECO:0000256" key="1">
    <source>
        <dbReference type="SAM" id="MobiDB-lite"/>
    </source>
</evidence>